<evidence type="ECO:0000313" key="1">
    <source>
        <dbReference type="EMBL" id="AET67892.1"/>
    </source>
</evidence>
<protein>
    <submittedName>
        <fullName evidence="1">Uncharacterized protein</fullName>
    </submittedName>
</protein>
<gene>
    <name evidence="1" type="ordered locus">Desor_2296</name>
</gene>
<dbReference type="RefSeq" id="WP_014184701.1">
    <property type="nucleotide sequence ID" value="NC_016584.1"/>
</dbReference>
<name>G7WBB1_DESOD</name>
<evidence type="ECO:0000313" key="2">
    <source>
        <dbReference type="Proteomes" id="UP000006346"/>
    </source>
</evidence>
<sequence length="121" mass="13386">MNYINNSRQPRKGNSVVLKNHLITHRANSSQNNNVKINQDSLNKLSISLPLEGFRIQLTAPLFSIEAFSPADITLIAITPNEFYTLIVTPKGVLETLVSSLVLEVFNPDGVMIFKIVAPPI</sequence>
<dbReference type="KEGG" id="dor:Desor_2296"/>
<reference evidence="1 2" key="2">
    <citation type="journal article" date="2012" name="J. Bacteriol.">
        <title>Complete genome sequences of Desulfosporosinus orientis DSM765T, Desulfosporosinus youngiae DSM17734T, Desulfosporosinus meridiei DSM13257T, and Desulfosporosinus acidiphilus DSM22704T.</title>
        <authorList>
            <person name="Pester M."/>
            <person name="Brambilla E."/>
            <person name="Alazard D."/>
            <person name="Rattei T."/>
            <person name="Weinmaier T."/>
            <person name="Han J."/>
            <person name="Lucas S."/>
            <person name="Lapidus A."/>
            <person name="Cheng J.F."/>
            <person name="Goodwin L."/>
            <person name="Pitluck S."/>
            <person name="Peters L."/>
            <person name="Ovchinnikova G."/>
            <person name="Teshima H."/>
            <person name="Detter J.C."/>
            <person name="Han C.S."/>
            <person name="Tapia R."/>
            <person name="Land M.L."/>
            <person name="Hauser L."/>
            <person name="Kyrpides N.C."/>
            <person name="Ivanova N.N."/>
            <person name="Pagani I."/>
            <person name="Huntmann M."/>
            <person name="Wei C.L."/>
            <person name="Davenport K.W."/>
            <person name="Daligault H."/>
            <person name="Chain P.S."/>
            <person name="Chen A."/>
            <person name="Mavromatis K."/>
            <person name="Markowitz V."/>
            <person name="Szeto E."/>
            <person name="Mikhailova N."/>
            <person name="Pati A."/>
            <person name="Wagner M."/>
            <person name="Woyke T."/>
            <person name="Ollivier B."/>
            <person name="Klenk H.P."/>
            <person name="Spring S."/>
            <person name="Loy A."/>
        </authorList>
    </citation>
    <scope>NUCLEOTIDE SEQUENCE [LARGE SCALE GENOMIC DNA]</scope>
    <source>
        <strain evidence="2">ATCC 19365 / DSM 765 / NCIMB 8382 / VKM B-1628</strain>
    </source>
</reference>
<dbReference type="Proteomes" id="UP000006346">
    <property type="component" value="Chromosome"/>
</dbReference>
<dbReference type="AlphaFoldDB" id="G7WBB1"/>
<keyword evidence="2" id="KW-1185">Reference proteome</keyword>
<accession>G7WBB1</accession>
<dbReference type="EMBL" id="CP003108">
    <property type="protein sequence ID" value="AET67892.1"/>
    <property type="molecule type" value="Genomic_DNA"/>
</dbReference>
<organism evidence="1 2">
    <name type="scientific">Desulfosporosinus orientis (strain ATCC 19365 / DSM 765 / NCIMB 8382 / VKM B-1628 / Singapore I)</name>
    <name type="common">Desulfotomaculum orientis</name>
    <dbReference type="NCBI Taxonomy" id="768706"/>
    <lineage>
        <taxon>Bacteria</taxon>
        <taxon>Bacillati</taxon>
        <taxon>Bacillota</taxon>
        <taxon>Clostridia</taxon>
        <taxon>Eubacteriales</taxon>
        <taxon>Desulfitobacteriaceae</taxon>
        <taxon>Desulfosporosinus</taxon>
    </lineage>
</organism>
<dbReference type="HOGENOM" id="CLU_2034299_0_0_9"/>
<proteinExistence type="predicted"/>
<reference evidence="2" key="1">
    <citation type="submission" date="2011-11" db="EMBL/GenBank/DDBJ databases">
        <title>Complete sequence of Desulfosporosinus orientis DSM 765.</title>
        <authorList>
            <person name="Lucas S."/>
            <person name="Han J."/>
            <person name="Lapidus A."/>
            <person name="Cheng J.-F."/>
            <person name="Goodwin L."/>
            <person name="Pitluck S."/>
            <person name="Peters L."/>
            <person name="Ovchinnikova G."/>
            <person name="Teshima H."/>
            <person name="Detter J.C."/>
            <person name="Han C."/>
            <person name="Tapia R."/>
            <person name="Land M."/>
            <person name="Hauser L."/>
            <person name="Kyrpides N."/>
            <person name="Ivanova N."/>
            <person name="Pagani I."/>
            <person name="Pester M."/>
            <person name="Spring S."/>
            <person name="Ollivier B."/>
            <person name="Rattei T."/>
            <person name="Klenk H.-P."/>
            <person name="Wagner M."/>
            <person name="Loy A."/>
            <person name="Woyke T."/>
        </authorList>
    </citation>
    <scope>NUCLEOTIDE SEQUENCE [LARGE SCALE GENOMIC DNA]</scope>
    <source>
        <strain evidence="2">ATCC 19365 / DSM 765 / NCIMB 8382 / VKM B-1628</strain>
    </source>
</reference>